<name>A0ABQ3WFM0_9ACTN</name>
<gene>
    <name evidence="3" type="ORF">Aca07nite_18600</name>
</gene>
<protein>
    <submittedName>
        <fullName evidence="3">Restriction endonuclease</fullName>
    </submittedName>
</protein>
<sequence length="547" mass="62014">MVSLSFTDVDGWLMASNRRSGNSEFFRMQQNQLKQAQREQRNAERAAAAAARDERAKYCASRRDEAERRTADVTRWVAILDGLLIEGIRRTARIDLQRFKRTFKPSTFDAGSLATPAQRPEWRHFEPAAPGMLSTIFGGRERHAAAVSRARRRFDDAMASWEAQERDRHQHLVQARAVFDARMAREQAECAEHNRQIDAEIEAFNERRRPSVERYCEQVLSRLLLPPDFPRRAEVAYNPDAEQVVVQLRLPGTDVVPTAKTSRYIQSGQNADTIVETKRPDSETKRLYRDVIAQVTLLAIRDLFDADEHLREVAFNGHVDSINPATGRQEYPCLISLDVERAAFEELVLDRVRPADCLPYLRARVSEHPYALKPIEPILVFDLSKFAFIEGLDAVSTLDHRPDLMQMGHGEFEHLVRQVFEAMGMQGWTTTSSKDDGVDAVVKNPDPFVGGVTIIQAKHYKNVVGVNHIRELAGAMEEKKAGRGILVTTSWFTSGGRQKAYEHGRMQLVDGQNLIFLIKKYTGKDVVISVKRPKNAASIDQPDLPED</sequence>
<dbReference type="Pfam" id="PF04471">
    <property type="entry name" value="Mrr_cat"/>
    <property type="match status" value="1"/>
</dbReference>
<keyword evidence="1" id="KW-0175">Coiled coil</keyword>
<dbReference type="Gene3D" id="3.40.1350.10">
    <property type="match status" value="1"/>
</dbReference>
<evidence type="ECO:0000313" key="3">
    <source>
        <dbReference type="EMBL" id="GID44585.1"/>
    </source>
</evidence>
<evidence type="ECO:0000259" key="2">
    <source>
        <dbReference type="Pfam" id="PF04471"/>
    </source>
</evidence>
<dbReference type="SUPFAM" id="SSF52980">
    <property type="entry name" value="Restriction endonuclease-like"/>
    <property type="match status" value="1"/>
</dbReference>
<dbReference type="GO" id="GO:0004519">
    <property type="term" value="F:endonuclease activity"/>
    <property type="evidence" value="ECO:0007669"/>
    <property type="project" value="UniProtKB-KW"/>
</dbReference>
<organism evidence="3">
    <name type="scientific">Actinoplanes campanulatus</name>
    <dbReference type="NCBI Taxonomy" id="113559"/>
    <lineage>
        <taxon>Bacteria</taxon>
        <taxon>Bacillati</taxon>
        <taxon>Actinomycetota</taxon>
        <taxon>Actinomycetes</taxon>
        <taxon>Micromonosporales</taxon>
        <taxon>Micromonosporaceae</taxon>
        <taxon>Actinoplanes</taxon>
    </lineage>
</organism>
<proteinExistence type="predicted"/>
<dbReference type="InterPro" id="IPR011856">
    <property type="entry name" value="tRNA_endonuc-like_dom_sf"/>
</dbReference>
<dbReference type="PANTHER" id="PTHR30015:SF7">
    <property type="entry name" value="TYPE IV METHYL-DIRECTED RESTRICTION ENZYME ECOKMRR"/>
    <property type="match status" value="1"/>
</dbReference>
<reference evidence="3" key="1">
    <citation type="submission" date="2021-01" db="EMBL/GenBank/DDBJ databases">
        <title>Whole genome shotgun sequence of Actinoplanes capillaceus NBRC 16408.</title>
        <authorList>
            <person name="Komaki H."/>
            <person name="Tamura T."/>
        </authorList>
    </citation>
    <scope>NUCLEOTIDE SEQUENCE [LARGE SCALE GENOMIC DNA]</scope>
    <source>
        <strain evidence="3">NBRC 16408</strain>
    </source>
</reference>
<accession>A0ABQ3WFM0</accession>
<dbReference type="PANTHER" id="PTHR30015">
    <property type="entry name" value="MRR RESTRICTION SYSTEM PROTEIN"/>
    <property type="match status" value="1"/>
</dbReference>
<dbReference type="InterPro" id="IPR052906">
    <property type="entry name" value="Type_IV_Methyl-Rstrct_Enzyme"/>
</dbReference>
<dbReference type="EMBL" id="BOMF01000033">
    <property type="protein sequence ID" value="GID44585.1"/>
    <property type="molecule type" value="Genomic_DNA"/>
</dbReference>
<comment type="caution">
    <text evidence="3">The sequence shown here is derived from an EMBL/GenBank/DDBJ whole genome shotgun (WGS) entry which is preliminary data.</text>
</comment>
<keyword evidence="3" id="KW-0540">Nuclease</keyword>
<feature type="coiled-coil region" evidence="1">
    <location>
        <begin position="26"/>
        <end position="54"/>
    </location>
</feature>
<keyword evidence="3" id="KW-0255">Endonuclease</keyword>
<evidence type="ECO:0000256" key="1">
    <source>
        <dbReference type="SAM" id="Coils"/>
    </source>
</evidence>
<dbReference type="InterPro" id="IPR011335">
    <property type="entry name" value="Restrct_endonuc-II-like"/>
</dbReference>
<feature type="domain" description="Restriction endonuclease type IV Mrr" evidence="2">
    <location>
        <begin position="405"/>
        <end position="516"/>
    </location>
</feature>
<dbReference type="InterPro" id="IPR007560">
    <property type="entry name" value="Restrct_endonuc_IV_Mrr"/>
</dbReference>
<keyword evidence="3" id="KW-0378">Hydrolase</keyword>
<dbReference type="RefSeq" id="WP_204295195.1">
    <property type="nucleotide sequence ID" value="NZ_BAAAGQ010000007.1"/>
</dbReference>